<evidence type="ECO:0000256" key="1">
    <source>
        <dbReference type="ARBA" id="ARBA00022801"/>
    </source>
</evidence>
<dbReference type="InterPro" id="IPR002508">
    <property type="entry name" value="MurNAc-LAA_cat"/>
</dbReference>
<dbReference type="EMBL" id="QGTD01000005">
    <property type="protein sequence ID" value="PWU69254.1"/>
    <property type="molecule type" value="Genomic_DNA"/>
</dbReference>
<protein>
    <submittedName>
        <fullName evidence="4">N-acetylmuramoyl-L-alanine amidase</fullName>
    </submittedName>
</protein>
<dbReference type="RefSeq" id="WP_054787050.1">
    <property type="nucleotide sequence ID" value="NZ_QGTD01000005.1"/>
</dbReference>
<dbReference type="Proteomes" id="UP000245624">
    <property type="component" value="Unassembled WGS sequence"/>
</dbReference>
<feature type="domain" description="SH3b" evidence="3">
    <location>
        <begin position="26"/>
        <end position="88"/>
    </location>
</feature>
<dbReference type="PANTHER" id="PTHR30404:SF0">
    <property type="entry name" value="N-ACETYLMURAMOYL-L-ALANINE AMIDASE AMIC"/>
    <property type="match status" value="1"/>
</dbReference>
<name>A0A317L1X7_9BACI</name>
<dbReference type="OrthoDB" id="9806267at2"/>
<dbReference type="Pfam" id="PF08239">
    <property type="entry name" value="SH3_3"/>
    <property type="match status" value="2"/>
</dbReference>
<dbReference type="SMART" id="SM00646">
    <property type="entry name" value="Ami_3"/>
    <property type="match status" value="1"/>
</dbReference>
<gene>
    <name evidence="4" type="ORF">DLJ74_04515</name>
</gene>
<dbReference type="Pfam" id="PF01520">
    <property type="entry name" value="Amidase_3"/>
    <property type="match status" value="1"/>
</dbReference>
<reference evidence="4 5" key="1">
    <citation type="submission" date="2018-05" db="EMBL/GenBank/DDBJ databases">
        <title>Genomic analysis of Gracilibacillus dipsosauri DD1 reveals novel features of a salt-tolerant amylase.</title>
        <authorList>
            <person name="Deutch C.E."/>
            <person name="Yang S."/>
        </authorList>
    </citation>
    <scope>NUCLEOTIDE SEQUENCE [LARGE SCALE GENOMIC DNA]</scope>
    <source>
        <strain evidence="4 5">DD1</strain>
    </source>
</reference>
<dbReference type="Gene3D" id="3.40.630.40">
    <property type="entry name" value="Zn-dependent exopeptidases"/>
    <property type="match status" value="1"/>
</dbReference>
<dbReference type="PROSITE" id="PS51781">
    <property type="entry name" value="SH3B"/>
    <property type="match status" value="2"/>
</dbReference>
<dbReference type="InterPro" id="IPR050695">
    <property type="entry name" value="N-acetylmuramoyl_amidase_3"/>
</dbReference>
<evidence type="ECO:0000259" key="3">
    <source>
        <dbReference type="PROSITE" id="PS51781"/>
    </source>
</evidence>
<proteinExistence type="predicted"/>
<dbReference type="SMART" id="SM00287">
    <property type="entry name" value="SH3b"/>
    <property type="match status" value="2"/>
</dbReference>
<evidence type="ECO:0000313" key="4">
    <source>
        <dbReference type="EMBL" id="PWU69254.1"/>
    </source>
</evidence>
<sequence>MIKKSTAIILFLSFFFVFPLIIEAEGKTYHVGATDLHVRSEPSLNGQILGKLQAGDQVQVFDEAYGWYKTFYNGKEAWIASQFLMVEEQERAATNDSLNDVSITATGVRIRSGPGTNYPIIGFTTIGESFSVVDTEDQWIKVDLKNGKIGWIAGWLTNHQSTTYIPEEPSAQATSDTEQSVEQTATTTTVSNEQNLNGFNIVLDPGHGGMDPGAIGLGGIFEKDVIMEVLSEIASELRQAGATVLLTRSNDSYVDHATRLRISHAYQTHAFISLHFNASPIVSANGISTHYFGPDSKELAYEMQSSLSQHVTMRDRGVRSSNFYVLRNNQNKALLLEMGFITNPHDLLTIRTSDYQDNLAEGITKGLLAYFK</sequence>
<organism evidence="4 5">
    <name type="scientific">Gracilibacillus dipsosauri</name>
    <dbReference type="NCBI Taxonomy" id="178340"/>
    <lineage>
        <taxon>Bacteria</taxon>
        <taxon>Bacillati</taxon>
        <taxon>Bacillota</taxon>
        <taxon>Bacilli</taxon>
        <taxon>Bacillales</taxon>
        <taxon>Bacillaceae</taxon>
        <taxon>Gracilibacillus</taxon>
    </lineage>
</organism>
<dbReference type="PANTHER" id="PTHR30404">
    <property type="entry name" value="N-ACETYLMURAMOYL-L-ALANINE AMIDASE"/>
    <property type="match status" value="1"/>
</dbReference>
<accession>A0A317L1X7</accession>
<dbReference type="GO" id="GO:0009253">
    <property type="term" value="P:peptidoglycan catabolic process"/>
    <property type="evidence" value="ECO:0007669"/>
    <property type="project" value="InterPro"/>
</dbReference>
<dbReference type="InterPro" id="IPR003646">
    <property type="entry name" value="SH3-like_bac-type"/>
</dbReference>
<evidence type="ECO:0000256" key="2">
    <source>
        <dbReference type="ARBA" id="ARBA00023316"/>
    </source>
</evidence>
<dbReference type="GO" id="GO:0030288">
    <property type="term" value="C:outer membrane-bounded periplasmic space"/>
    <property type="evidence" value="ECO:0007669"/>
    <property type="project" value="TreeGrafter"/>
</dbReference>
<dbReference type="CDD" id="cd02696">
    <property type="entry name" value="MurNAc-LAA"/>
    <property type="match status" value="1"/>
</dbReference>
<dbReference type="GO" id="GO:0071555">
    <property type="term" value="P:cell wall organization"/>
    <property type="evidence" value="ECO:0007669"/>
    <property type="project" value="UniProtKB-KW"/>
</dbReference>
<keyword evidence="1" id="KW-0378">Hydrolase</keyword>
<feature type="domain" description="SH3b" evidence="3">
    <location>
        <begin position="98"/>
        <end position="160"/>
    </location>
</feature>
<dbReference type="Gene3D" id="2.30.30.40">
    <property type="entry name" value="SH3 Domains"/>
    <property type="match status" value="2"/>
</dbReference>
<keyword evidence="5" id="KW-1185">Reference proteome</keyword>
<dbReference type="GO" id="GO:0008745">
    <property type="term" value="F:N-acetylmuramoyl-L-alanine amidase activity"/>
    <property type="evidence" value="ECO:0007669"/>
    <property type="project" value="InterPro"/>
</dbReference>
<keyword evidence="2" id="KW-0961">Cell wall biogenesis/degradation</keyword>
<comment type="caution">
    <text evidence="4">The sequence shown here is derived from an EMBL/GenBank/DDBJ whole genome shotgun (WGS) entry which is preliminary data.</text>
</comment>
<dbReference type="SUPFAM" id="SSF53187">
    <property type="entry name" value="Zn-dependent exopeptidases"/>
    <property type="match status" value="1"/>
</dbReference>
<dbReference type="AlphaFoldDB" id="A0A317L1X7"/>
<evidence type="ECO:0000313" key="5">
    <source>
        <dbReference type="Proteomes" id="UP000245624"/>
    </source>
</evidence>